<sequence length="112" mass="12832">MSRASKITFGLSCLFTVTAVVGVHMIQDLERDTLHQGPIKDAKRLEQKREERRSLPASPNDKLDDAAREKKRQFNKTDHEMQQELRKKYESIQPLSGEIVTRDQPADKGQGK</sequence>
<keyword evidence="6" id="KW-0732">Signal</keyword>
<dbReference type="GO" id="GO:0033617">
    <property type="term" value="P:mitochondrial respiratory chain complex IV assembly"/>
    <property type="evidence" value="ECO:0007669"/>
    <property type="project" value="EnsemblFungi"/>
</dbReference>
<reference evidence="7 8" key="1">
    <citation type="journal article" date="2011" name="Proc. Natl. Acad. Sci. U.S.A.">
        <title>Evolutionary erosion of yeast sex chromosomes by mating-type switching accidents.</title>
        <authorList>
            <person name="Gordon J.L."/>
            <person name="Armisen D."/>
            <person name="Proux-Wera E."/>
            <person name="Oheigeartaigh S.S."/>
            <person name="Byrne K.P."/>
            <person name="Wolfe K.H."/>
        </authorList>
    </citation>
    <scope>NUCLEOTIDE SEQUENCE [LARGE SCALE GENOMIC DNA]</scope>
    <source>
        <strain evidence="8">ATCC MYA-139 / BCRC 22969 / CBS 8797 / CCRC 22969 / KCTC 17520 / NBRC 10181 / NCYC 3082</strain>
    </source>
</reference>
<dbReference type="STRING" id="1071383.J7SB58"/>
<evidence type="ECO:0000256" key="2">
    <source>
        <dbReference type="ARBA" id="ARBA00008197"/>
    </source>
</evidence>
<keyword evidence="8" id="KW-1185">Reference proteome</keyword>
<comment type="similarity">
    <text evidence="2">Belongs to the PET117 family.</text>
</comment>
<dbReference type="GO" id="GO:0005739">
    <property type="term" value="C:mitochondrion"/>
    <property type="evidence" value="ECO:0007669"/>
    <property type="project" value="UniProtKB-SubCell"/>
</dbReference>
<dbReference type="eggNOG" id="ENOG502S49F">
    <property type="taxonomic scope" value="Eukaryota"/>
</dbReference>
<dbReference type="HOGENOM" id="CLU_161486_0_0_1"/>
<dbReference type="OrthoDB" id="76305at2759"/>
<evidence type="ECO:0000256" key="1">
    <source>
        <dbReference type="ARBA" id="ARBA00004173"/>
    </source>
</evidence>
<dbReference type="GeneID" id="34528539"/>
<keyword evidence="3" id="KW-0809">Transit peptide</keyword>
<dbReference type="Proteomes" id="UP000006310">
    <property type="component" value="Chromosome 12"/>
</dbReference>
<protein>
    <submittedName>
        <fullName evidence="7">Uncharacterized protein</fullName>
    </submittedName>
</protein>
<dbReference type="Pfam" id="PF15786">
    <property type="entry name" value="PET117"/>
    <property type="match status" value="1"/>
</dbReference>
<evidence type="ECO:0000256" key="4">
    <source>
        <dbReference type="ARBA" id="ARBA00023128"/>
    </source>
</evidence>
<accession>J7SB58</accession>
<feature type="compositionally biased region" description="Basic and acidic residues" evidence="5">
    <location>
        <begin position="100"/>
        <end position="112"/>
    </location>
</feature>
<dbReference type="PANTHER" id="PTHR28163:SF1">
    <property type="entry name" value="PROTEIN PET117 HOMOLOG, MITOCHONDRIAL"/>
    <property type="match status" value="1"/>
</dbReference>
<dbReference type="RefSeq" id="XP_022467010.1">
    <property type="nucleotide sequence ID" value="XM_022610744.1"/>
</dbReference>
<evidence type="ECO:0000256" key="5">
    <source>
        <dbReference type="SAM" id="MobiDB-lite"/>
    </source>
</evidence>
<dbReference type="KEGG" id="kng:KNAG_0L01460"/>
<organism evidence="7 8">
    <name type="scientific">Huiozyma naganishii (strain ATCC MYA-139 / BCRC 22969 / CBS 8797 / KCTC 17520 / NBRC 10181 / NCYC 3082 / Yp74L-3)</name>
    <name type="common">Yeast</name>
    <name type="synonym">Kazachstania naganishii</name>
    <dbReference type="NCBI Taxonomy" id="1071383"/>
    <lineage>
        <taxon>Eukaryota</taxon>
        <taxon>Fungi</taxon>
        <taxon>Dikarya</taxon>
        <taxon>Ascomycota</taxon>
        <taxon>Saccharomycotina</taxon>
        <taxon>Saccharomycetes</taxon>
        <taxon>Saccharomycetales</taxon>
        <taxon>Saccharomycetaceae</taxon>
        <taxon>Huiozyma</taxon>
    </lineage>
</organism>
<feature type="region of interest" description="Disordered" evidence="5">
    <location>
        <begin position="30"/>
        <end position="112"/>
    </location>
</feature>
<evidence type="ECO:0000256" key="3">
    <source>
        <dbReference type="ARBA" id="ARBA00022946"/>
    </source>
</evidence>
<dbReference type="InterPro" id="IPR031568">
    <property type="entry name" value="Pet117"/>
</dbReference>
<name>J7SB58_HUIN7</name>
<dbReference type="EMBL" id="HE978325">
    <property type="protein sequence ID" value="CCK72766.1"/>
    <property type="molecule type" value="Genomic_DNA"/>
</dbReference>
<reference evidence="8" key="2">
    <citation type="submission" date="2012-08" db="EMBL/GenBank/DDBJ databases">
        <title>Genome sequence of Kazachstania naganishii.</title>
        <authorList>
            <person name="Gordon J.L."/>
            <person name="Armisen D."/>
            <person name="Proux-Wera E."/>
            <person name="OhEigeartaigh S.S."/>
            <person name="Byrne K.P."/>
            <person name="Wolfe K.H."/>
        </authorList>
    </citation>
    <scope>NUCLEOTIDE SEQUENCE [LARGE SCALE GENOMIC DNA]</scope>
    <source>
        <strain evidence="8">ATCC MYA-139 / BCRC 22969 / CBS 8797 / CCRC 22969 / KCTC 17520 / NBRC 10181 / NCYC 3082</strain>
    </source>
</reference>
<dbReference type="PANTHER" id="PTHR28163">
    <property type="entry name" value="PROTEIN PET117 HOMOLOG, MITOCHONDRIAL"/>
    <property type="match status" value="1"/>
</dbReference>
<dbReference type="AlphaFoldDB" id="J7SB58"/>
<evidence type="ECO:0000313" key="8">
    <source>
        <dbReference type="Proteomes" id="UP000006310"/>
    </source>
</evidence>
<feature type="signal peptide" evidence="6">
    <location>
        <begin position="1"/>
        <end position="22"/>
    </location>
</feature>
<evidence type="ECO:0000256" key="6">
    <source>
        <dbReference type="SAM" id="SignalP"/>
    </source>
</evidence>
<dbReference type="OMA" id="VHYVQEL"/>
<proteinExistence type="inferred from homology"/>
<feature type="compositionally biased region" description="Basic and acidic residues" evidence="5">
    <location>
        <begin position="30"/>
        <end position="54"/>
    </location>
</feature>
<feature type="chain" id="PRO_5003797628" evidence="6">
    <location>
        <begin position="23"/>
        <end position="112"/>
    </location>
</feature>
<comment type="subcellular location">
    <subcellularLocation>
        <location evidence="1">Mitochondrion</location>
    </subcellularLocation>
</comment>
<keyword evidence="4" id="KW-0496">Mitochondrion</keyword>
<feature type="compositionally biased region" description="Basic and acidic residues" evidence="5">
    <location>
        <begin position="75"/>
        <end position="90"/>
    </location>
</feature>
<gene>
    <name evidence="7" type="primary">KNAG0L01460</name>
    <name evidence="7" type="ordered locus">KNAG_0L01460</name>
</gene>
<evidence type="ECO:0000313" key="7">
    <source>
        <dbReference type="EMBL" id="CCK72766.1"/>
    </source>
</evidence>